<evidence type="ECO:0000259" key="9">
    <source>
        <dbReference type="Pfam" id="PF24626"/>
    </source>
</evidence>
<evidence type="ECO:0008006" key="12">
    <source>
        <dbReference type="Google" id="ProtNLM"/>
    </source>
</evidence>
<evidence type="ECO:0000256" key="7">
    <source>
        <dbReference type="SAM" id="MobiDB-lite"/>
    </source>
</evidence>
<dbReference type="InterPro" id="IPR043502">
    <property type="entry name" value="DNA/RNA_pol_sf"/>
</dbReference>
<comment type="caution">
    <text evidence="10">The sequence shown here is derived from an EMBL/GenBank/DDBJ whole genome shotgun (WGS) entry which is preliminary data.</text>
</comment>
<dbReference type="InterPro" id="IPR036397">
    <property type="entry name" value="RNaseH_sf"/>
</dbReference>
<feature type="compositionally biased region" description="Polar residues" evidence="7">
    <location>
        <begin position="90"/>
        <end position="100"/>
    </location>
</feature>
<proteinExistence type="predicted"/>
<reference evidence="10 11" key="1">
    <citation type="journal article" date="2022" name="G3 (Bethesda)">
        <title>Whole-genome sequence and methylome profiling of the almond [Prunus dulcis (Mill.) D.A. Webb] cultivar 'Nonpareil'.</title>
        <authorList>
            <person name="D'Amico-Willman K.M."/>
            <person name="Ouma W.Z."/>
            <person name="Meulia T."/>
            <person name="Sideli G.M."/>
            <person name="Gradziel T.M."/>
            <person name="Fresnedo-Ramirez J."/>
        </authorList>
    </citation>
    <scope>NUCLEOTIDE SEQUENCE [LARGE SCALE GENOMIC DNA]</scope>
    <source>
        <strain evidence="10">Clone GOH B32 T37-40</strain>
    </source>
</reference>
<dbReference type="PANTHER" id="PTHR33018:SF31">
    <property type="entry name" value="TRANSPOSASE, PTTA_EN_SPM, PLANT"/>
    <property type="match status" value="1"/>
</dbReference>
<accession>A0AAD4Z7A6</accession>
<sequence length="1146" mass="130146">MSSASKRPSSFIASSTFLRIAPSAVNTFNECNPTTKIKKKESRVVLSVKMASQHQSKDSGSKKNEGKELGMVAPQDKSSKKMKFASSSAETEPTSQTTISDDSKTGRGMSTMPRVVKRKLQKLRPIVEYNKRGKGIGQAHSEMQSYIGVLARSRVPLVDKKWPQIPKDIKEQIWEAVDMALWLSKDFESVHSQHAQIREKLEYNHRLSRKGYAGLEDQLEETMPGVEIDRSTLWKRARQDKHGNIPDPKVAEKAKLIDELQKQVSEGKVSVYGSNDVLTMALGPEHPGRVRGVGSEISPRQYFNLPKPQRVSFDDRLKDSLRVLLQEETKKMEAKAREEALRMEARTKQLVGAEREHFLSQLSQLIPNFDPSMLKPRISQSPKNPMSDKASCSGGDVRSLHFEDDTAKMGKHQEDEEKEEEKKDEEKEEEKQEEKEKEDEEKHDDKVIEVVDYSNMEEPSSLKTLCRYVETTLVPEEKILQFTIDKEVFGRERDTFLLPEDITQFAGMEEIGATVLAVYMRYLHEVLKQANMCSMVGFIDPATVSANSGTIADRSRLVAGRLQKTDGEQIFMMPYIPGGAKVFSKIDLRSGYQHLRIREEDVPKTAFRTRYGHHEFLVIPFDSTNASITFVDILVYFKKSEGEYEALRDCAEDLKDETIVCQIQQVSVLVGQNEWEESFNELNTKLTTAPVWTLPDDSGNFVIYSDASRQGLGCVLMQHSRAIPYAYRQLKKHELNYSTHDLEFAVVVFAVKVGRYYLYGETCQIFTDHKSLKYLFTQKELNLRQMRWLELIKDYNCIIEHHPGRANMVANALSRKSSGSVPQLRRRYLPLLVEIRKLRLGLGMDEQGALLTILYVRPLTDYSMRSDRALMVGTRLYVHDDKALKKEILEEADCSAFAMHPDIKAERQKPSGLLQPLPIPEWEYEHITMDFVFKLPRTLNKHDGIWTDGQSKRTIQTLEDMLRACALQFRGDWDEKLPLMEFAYNNSCQTSIEMSPFDALRSEIWEAGKLSPHFIGPYEIVERVGLVAYRPALPLNLSRCDYWPAVRSFPIAEKLLNAPAGGGGAWQCVTGVSMLGCLRFMLPSDMTMSTDIQVAFNFVSALDICLTSFGDAGTVGARNADQANYGPLNPASLRLELTLCHRDLPG</sequence>
<evidence type="ECO:0000256" key="1">
    <source>
        <dbReference type="ARBA" id="ARBA00022679"/>
    </source>
</evidence>
<feature type="compositionally biased region" description="Basic and acidic residues" evidence="7">
    <location>
        <begin position="398"/>
        <end position="435"/>
    </location>
</feature>
<keyword evidence="5" id="KW-0378">Hydrolase</keyword>
<dbReference type="Pfam" id="PF24626">
    <property type="entry name" value="SH3_Tf2-1"/>
    <property type="match status" value="1"/>
</dbReference>
<dbReference type="EMBL" id="JAJFAZ020000004">
    <property type="protein sequence ID" value="KAI5334553.1"/>
    <property type="molecule type" value="Genomic_DNA"/>
</dbReference>
<keyword evidence="4" id="KW-0255">Endonuclease</keyword>
<evidence type="ECO:0000256" key="5">
    <source>
        <dbReference type="ARBA" id="ARBA00022801"/>
    </source>
</evidence>
<dbReference type="Gene3D" id="3.10.10.10">
    <property type="entry name" value="HIV Type 1 Reverse Transcriptase, subunit A, domain 1"/>
    <property type="match status" value="1"/>
</dbReference>
<keyword evidence="2" id="KW-0548">Nucleotidyltransferase</keyword>
<feature type="domain" description="Tf2-1-like SH3-like" evidence="9">
    <location>
        <begin position="1007"/>
        <end position="1038"/>
    </location>
</feature>
<dbReference type="Proteomes" id="UP001054821">
    <property type="component" value="Chromosome 4"/>
</dbReference>
<feature type="region of interest" description="Disordered" evidence="7">
    <location>
        <begin position="369"/>
        <end position="447"/>
    </location>
</feature>
<protein>
    <recommendedName>
        <fullName evidence="12">Transposable element protein</fullName>
    </recommendedName>
</protein>
<keyword evidence="3" id="KW-0540">Nuclease</keyword>
<dbReference type="Gene3D" id="3.30.420.10">
    <property type="entry name" value="Ribonuclease H-like superfamily/Ribonuclease H"/>
    <property type="match status" value="1"/>
</dbReference>
<keyword evidence="11" id="KW-1185">Reference proteome</keyword>
<dbReference type="InterPro" id="IPR012337">
    <property type="entry name" value="RNaseH-like_sf"/>
</dbReference>
<dbReference type="InterPro" id="IPR056924">
    <property type="entry name" value="SH3_Tf2-1"/>
</dbReference>
<organism evidence="10 11">
    <name type="scientific">Prunus dulcis</name>
    <name type="common">Almond</name>
    <name type="synonym">Amygdalus dulcis</name>
    <dbReference type="NCBI Taxonomy" id="3755"/>
    <lineage>
        <taxon>Eukaryota</taxon>
        <taxon>Viridiplantae</taxon>
        <taxon>Streptophyta</taxon>
        <taxon>Embryophyta</taxon>
        <taxon>Tracheophyta</taxon>
        <taxon>Spermatophyta</taxon>
        <taxon>Magnoliopsida</taxon>
        <taxon>eudicotyledons</taxon>
        <taxon>Gunneridae</taxon>
        <taxon>Pentapetalae</taxon>
        <taxon>rosids</taxon>
        <taxon>fabids</taxon>
        <taxon>Rosales</taxon>
        <taxon>Rosaceae</taxon>
        <taxon>Amygdaloideae</taxon>
        <taxon>Amygdaleae</taxon>
        <taxon>Prunus</taxon>
    </lineage>
</organism>
<evidence type="ECO:0000313" key="11">
    <source>
        <dbReference type="Proteomes" id="UP001054821"/>
    </source>
</evidence>
<dbReference type="SUPFAM" id="SSF53098">
    <property type="entry name" value="Ribonuclease H-like"/>
    <property type="match status" value="1"/>
</dbReference>
<evidence type="ECO:0000256" key="6">
    <source>
        <dbReference type="ARBA" id="ARBA00022918"/>
    </source>
</evidence>
<feature type="compositionally biased region" description="Basic and acidic residues" evidence="7">
    <location>
        <begin position="55"/>
        <end position="68"/>
    </location>
</feature>
<keyword evidence="1" id="KW-0808">Transferase</keyword>
<dbReference type="InterPro" id="IPR041373">
    <property type="entry name" value="RT_RNaseH"/>
</dbReference>
<dbReference type="Pfam" id="PF17917">
    <property type="entry name" value="RT_RNaseH"/>
    <property type="match status" value="1"/>
</dbReference>
<evidence type="ECO:0000256" key="3">
    <source>
        <dbReference type="ARBA" id="ARBA00022722"/>
    </source>
</evidence>
<dbReference type="Gene3D" id="3.30.70.270">
    <property type="match status" value="1"/>
</dbReference>
<keyword evidence="6" id="KW-0695">RNA-directed DNA polymerase</keyword>
<dbReference type="GO" id="GO:0003964">
    <property type="term" value="F:RNA-directed DNA polymerase activity"/>
    <property type="evidence" value="ECO:0007669"/>
    <property type="project" value="UniProtKB-KW"/>
</dbReference>
<dbReference type="GO" id="GO:0004519">
    <property type="term" value="F:endonuclease activity"/>
    <property type="evidence" value="ECO:0007669"/>
    <property type="project" value="UniProtKB-KW"/>
</dbReference>
<dbReference type="SUPFAM" id="SSF56672">
    <property type="entry name" value="DNA/RNA polymerases"/>
    <property type="match status" value="1"/>
</dbReference>
<feature type="region of interest" description="Disordered" evidence="7">
    <location>
        <begin position="28"/>
        <end position="109"/>
    </location>
</feature>
<feature type="domain" description="Reverse transcriptase RNase H-like" evidence="8">
    <location>
        <begin position="697"/>
        <end position="795"/>
    </location>
</feature>
<dbReference type="GO" id="GO:0003676">
    <property type="term" value="F:nucleic acid binding"/>
    <property type="evidence" value="ECO:0007669"/>
    <property type="project" value="InterPro"/>
</dbReference>
<gene>
    <name evidence="10" type="ORF">L3X38_024686</name>
</gene>
<name>A0AAD4Z7A6_PRUDU</name>
<evidence type="ECO:0000313" key="10">
    <source>
        <dbReference type="EMBL" id="KAI5334553.1"/>
    </source>
</evidence>
<dbReference type="PANTHER" id="PTHR33018">
    <property type="entry name" value="OS10G0338966 PROTEIN-RELATED"/>
    <property type="match status" value="1"/>
</dbReference>
<evidence type="ECO:0000256" key="4">
    <source>
        <dbReference type="ARBA" id="ARBA00022759"/>
    </source>
</evidence>
<dbReference type="Pfam" id="PF03004">
    <property type="entry name" value="Transposase_24"/>
    <property type="match status" value="1"/>
</dbReference>
<dbReference type="GO" id="GO:0016787">
    <property type="term" value="F:hydrolase activity"/>
    <property type="evidence" value="ECO:0007669"/>
    <property type="project" value="UniProtKB-KW"/>
</dbReference>
<evidence type="ECO:0000259" key="8">
    <source>
        <dbReference type="Pfam" id="PF17917"/>
    </source>
</evidence>
<dbReference type="AlphaFoldDB" id="A0AAD4Z7A6"/>
<dbReference type="InterPro" id="IPR004252">
    <property type="entry name" value="Probable_transposase_24"/>
</dbReference>
<dbReference type="CDD" id="cd09274">
    <property type="entry name" value="RNase_HI_RT_Ty3"/>
    <property type="match status" value="1"/>
</dbReference>
<dbReference type="InterPro" id="IPR043128">
    <property type="entry name" value="Rev_trsase/Diguanyl_cyclase"/>
</dbReference>
<evidence type="ECO:0000256" key="2">
    <source>
        <dbReference type="ARBA" id="ARBA00022695"/>
    </source>
</evidence>